<proteinExistence type="predicted"/>
<protein>
    <submittedName>
        <fullName evidence="1">Uncharacterized protein</fullName>
    </submittedName>
</protein>
<gene>
    <name evidence="1" type="ORF">BXP70_27440</name>
</gene>
<organism evidence="1 2">
    <name type="scientific">Hymenobacter crusticola</name>
    <dbReference type="NCBI Taxonomy" id="1770526"/>
    <lineage>
        <taxon>Bacteria</taxon>
        <taxon>Pseudomonadati</taxon>
        <taxon>Bacteroidota</taxon>
        <taxon>Cytophagia</taxon>
        <taxon>Cytophagales</taxon>
        <taxon>Hymenobacteraceae</taxon>
        <taxon>Hymenobacter</taxon>
    </lineage>
</organism>
<evidence type="ECO:0000313" key="1">
    <source>
        <dbReference type="EMBL" id="OUJ68770.1"/>
    </source>
</evidence>
<reference evidence="1 2" key="1">
    <citation type="submission" date="2017-01" db="EMBL/GenBank/DDBJ databases">
        <title>A new Hymenobacter.</title>
        <authorList>
            <person name="Liang Y."/>
            <person name="Feng F."/>
        </authorList>
    </citation>
    <scope>NUCLEOTIDE SEQUENCE [LARGE SCALE GENOMIC DNA]</scope>
    <source>
        <strain evidence="1">MIMBbqt21</strain>
    </source>
</reference>
<comment type="caution">
    <text evidence="1">The sequence shown here is derived from an EMBL/GenBank/DDBJ whole genome shotgun (WGS) entry which is preliminary data.</text>
</comment>
<dbReference type="EMBL" id="MTSE01000043">
    <property type="protein sequence ID" value="OUJ68770.1"/>
    <property type="molecule type" value="Genomic_DNA"/>
</dbReference>
<sequence length="70" mass="8128">MLASIYVDASSEKQAYPVYSHVMLCLFTPQVKQVLRQAYDQLPEALVLNPKVSHVTVQDLHEFREHEAWE</sequence>
<keyword evidence="2" id="KW-1185">Reference proteome</keyword>
<dbReference type="AlphaFoldDB" id="A0A243W5I5"/>
<evidence type="ECO:0000313" key="2">
    <source>
        <dbReference type="Proteomes" id="UP000194873"/>
    </source>
</evidence>
<accession>A0A243W5I5</accession>
<dbReference type="Proteomes" id="UP000194873">
    <property type="component" value="Unassembled WGS sequence"/>
</dbReference>
<name>A0A243W5I5_9BACT</name>